<feature type="compositionally biased region" description="Polar residues" evidence="2">
    <location>
        <begin position="1105"/>
        <end position="1114"/>
    </location>
</feature>
<feature type="compositionally biased region" description="Low complexity" evidence="2">
    <location>
        <begin position="1088"/>
        <end position="1104"/>
    </location>
</feature>
<protein>
    <submittedName>
        <fullName evidence="4">Mitogen-activated protein kinase kinase kinase</fullName>
    </submittedName>
</protein>
<keyword evidence="5" id="KW-1185">Reference proteome</keyword>
<feature type="compositionally biased region" description="Low complexity" evidence="2">
    <location>
        <begin position="1115"/>
        <end position="1130"/>
    </location>
</feature>
<dbReference type="SUPFAM" id="SSF50044">
    <property type="entry name" value="SH3-domain"/>
    <property type="match status" value="1"/>
</dbReference>
<feature type="region of interest" description="Disordered" evidence="2">
    <location>
        <begin position="1014"/>
        <end position="1036"/>
    </location>
</feature>
<dbReference type="OrthoDB" id="339325at2759"/>
<evidence type="ECO:0000259" key="3">
    <source>
        <dbReference type="PROSITE" id="PS50011"/>
    </source>
</evidence>
<feature type="compositionally biased region" description="Polar residues" evidence="2">
    <location>
        <begin position="1063"/>
        <end position="1087"/>
    </location>
</feature>
<evidence type="ECO:0000256" key="2">
    <source>
        <dbReference type="SAM" id="MobiDB-lite"/>
    </source>
</evidence>
<keyword evidence="4" id="KW-0808">Transferase</keyword>
<feature type="region of interest" description="Disordered" evidence="2">
    <location>
        <begin position="634"/>
        <end position="679"/>
    </location>
</feature>
<feature type="region of interest" description="Disordered" evidence="2">
    <location>
        <begin position="157"/>
        <end position="180"/>
    </location>
</feature>
<dbReference type="STRING" id="7375.A0A0L0C3E3"/>
<feature type="compositionally biased region" description="Low complexity" evidence="2">
    <location>
        <begin position="91"/>
        <end position="116"/>
    </location>
</feature>
<dbReference type="Gene3D" id="2.30.30.40">
    <property type="entry name" value="SH3 Domains"/>
    <property type="match status" value="1"/>
</dbReference>
<dbReference type="Gene3D" id="1.10.510.10">
    <property type="entry name" value="Transferase(Phosphotransferase) domain 1"/>
    <property type="match status" value="2"/>
</dbReference>
<proteinExistence type="predicted"/>
<evidence type="ECO:0000313" key="5">
    <source>
        <dbReference type="Proteomes" id="UP000037069"/>
    </source>
</evidence>
<organism evidence="4 5">
    <name type="scientific">Lucilia cuprina</name>
    <name type="common">Green bottle fly</name>
    <name type="synonym">Australian sheep blowfly</name>
    <dbReference type="NCBI Taxonomy" id="7375"/>
    <lineage>
        <taxon>Eukaryota</taxon>
        <taxon>Metazoa</taxon>
        <taxon>Ecdysozoa</taxon>
        <taxon>Arthropoda</taxon>
        <taxon>Hexapoda</taxon>
        <taxon>Insecta</taxon>
        <taxon>Pterygota</taxon>
        <taxon>Neoptera</taxon>
        <taxon>Endopterygota</taxon>
        <taxon>Diptera</taxon>
        <taxon>Brachycera</taxon>
        <taxon>Muscomorpha</taxon>
        <taxon>Oestroidea</taxon>
        <taxon>Calliphoridae</taxon>
        <taxon>Luciliinae</taxon>
        <taxon>Lucilia</taxon>
    </lineage>
</organism>
<feature type="region of interest" description="Disordered" evidence="2">
    <location>
        <begin position="1212"/>
        <end position="1247"/>
    </location>
</feature>
<keyword evidence="1" id="KW-0175">Coiled coil</keyword>
<dbReference type="GO" id="GO:0005524">
    <property type="term" value="F:ATP binding"/>
    <property type="evidence" value="ECO:0007669"/>
    <property type="project" value="InterPro"/>
</dbReference>
<gene>
    <name evidence="4" type="ORF">FF38_06340</name>
</gene>
<feature type="region of interest" description="Disordered" evidence="2">
    <location>
        <begin position="1063"/>
        <end position="1139"/>
    </location>
</feature>
<feature type="region of interest" description="Disordered" evidence="2">
    <location>
        <begin position="1744"/>
        <end position="1767"/>
    </location>
</feature>
<dbReference type="PROSITE" id="PS50011">
    <property type="entry name" value="PROTEIN_KINASE_DOM"/>
    <property type="match status" value="1"/>
</dbReference>
<keyword evidence="4" id="KW-0418">Kinase</keyword>
<dbReference type="PANTHER" id="PTHR44329:SF293">
    <property type="entry name" value="MITOGEN-ACTIVATED PROTEIN KINASE KINASE KINASE"/>
    <property type="match status" value="1"/>
</dbReference>
<dbReference type="InterPro" id="IPR051681">
    <property type="entry name" value="Ser/Thr_Kinases-Pseudokinases"/>
</dbReference>
<dbReference type="InterPro" id="IPR011009">
    <property type="entry name" value="Kinase-like_dom_sf"/>
</dbReference>
<feature type="compositionally biased region" description="Polar residues" evidence="2">
    <location>
        <begin position="1430"/>
        <end position="1449"/>
    </location>
</feature>
<comment type="caution">
    <text evidence="4">The sequence shown here is derived from an EMBL/GenBank/DDBJ whole genome shotgun (WGS) entry which is preliminary data.</text>
</comment>
<dbReference type="InterPro" id="IPR000719">
    <property type="entry name" value="Prot_kinase_dom"/>
</dbReference>
<dbReference type="PANTHER" id="PTHR44329">
    <property type="entry name" value="SERINE/THREONINE-PROTEIN KINASE TNNI3K-RELATED"/>
    <property type="match status" value="1"/>
</dbReference>
<feature type="compositionally biased region" description="Low complexity" evidence="2">
    <location>
        <begin position="1494"/>
        <end position="1514"/>
    </location>
</feature>
<dbReference type="Proteomes" id="UP000037069">
    <property type="component" value="Unassembled WGS sequence"/>
</dbReference>
<reference evidence="4 5" key="1">
    <citation type="journal article" date="2015" name="Nat. Commun.">
        <title>Lucilia cuprina genome unlocks parasitic fly biology to underpin future interventions.</title>
        <authorList>
            <person name="Anstead C.A."/>
            <person name="Korhonen P.K."/>
            <person name="Young N.D."/>
            <person name="Hall R.S."/>
            <person name="Jex A.R."/>
            <person name="Murali S.C."/>
            <person name="Hughes D.S."/>
            <person name="Lee S.F."/>
            <person name="Perry T."/>
            <person name="Stroehlein A.J."/>
            <person name="Ansell B.R."/>
            <person name="Breugelmans B."/>
            <person name="Hofmann A."/>
            <person name="Qu J."/>
            <person name="Dugan S."/>
            <person name="Lee S.L."/>
            <person name="Chao H."/>
            <person name="Dinh H."/>
            <person name="Han Y."/>
            <person name="Doddapaneni H.V."/>
            <person name="Worley K.C."/>
            <person name="Muzny D.M."/>
            <person name="Ioannidis P."/>
            <person name="Waterhouse R.M."/>
            <person name="Zdobnov E.M."/>
            <person name="James P.J."/>
            <person name="Bagnall N.H."/>
            <person name="Kotze A.C."/>
            <person name="Gibbs R.A."/>
            <person name="Richards S."/>
            <person name="Batterham P."/>
            <person name="Gasser R.B."/>
        </authorList>
    </citation>
    <scope>NUCLEOTIDE SEQUENCE [LARGE SCALE GENOMIC DNA]</scope>
    <source>
        <strain evidence="4 5">LS</strain>
        <tissue evidence="4">Full body</tissue>
    </source>
</reference>
<dbReference type="OMA" id="TEWHAAN"/>
<feature type="region of interest" description="Disordered" evidence="2">
    <location>
        <begin position="83"/>
        <end position="116"/>
    </location>
</feature>
<feature type="compositionally biased region" description="Low complexity" evidence="2">
    <location>
        <begin position="659"/>
        <end position="674"/>
    </location>
</feature>
<feature type="compositionally biased region" description="Low complexity" evidence="2">
    <location>
        <begin position="1455"/>
        <end position="1464"/>
    </location>
</feature>
<feature type="domain" description="Protein kinase" evidence="3">
    <location>
        <begin position="244"/>
        <end position="453"/>
    </location>
</feature>
<evidence type="ECO:0000313" key="4">
    <source>
        <dbReference type="EMBL" id="KNC26771.1"/>
    </source>
</evidence>
<name>A0A0L0C3E3_LUCCU</name>
<dbReference type="SUPFAM" id="SSF56112">
    <property type="entry name" value="Protein kinase-like (PK-like)"/>
    <property type="match status" value="1"/>
</dbReference>
<dbReference type="GO" id="GO:0004706">
    <property type="term" value="F:JUN kinase kinase kinase activity"/>
    <property type="evidence" value="ECO:0007669"/>
    <property type="project" value="TreeGrafter"/>
</dbReference>
<feature type="compositionally biased region" description="Polar residues" evidence="2">
    <location>
        <begin position="1515"/>
        <end position="1525"/>
    </location>
</feature>
<feature type="region of interest" description="Disordered" evidence="2">
    <location>
        <begin position="1892"/>
        <end position="1954"/>
    </location>
</feature>
<feature type="compositionally biased region" description="Low complexity" evidence="2">
    <location>
        <begin position="1896"/>
        <end position="1942"/>
    </location>
</feature>
<dbReference type="FunFam" id="3.30.200.20:FF:000085">
    <property type="entry name" value="Mitogen-activated protein kinase kinase kinase"/>
    <property type="match status" value="1"/>
</dbReference>
<feature type="compositionally biased region" description="Polar residues" evidence="2">
    <location>
        <begin position="1809"/>
        <end position="1834"/>
    </location>
</feature>
<dbReference type="Gene3D" id="3.30.200.20">
    <property type="entry name" value="Phosphorylase Kinase, domain 1"/>
    <property type="match status" value="1"/>
</dbReference>
<feature type="compositionally biased region" description="Polar residues" evidence="2">
    <location>
        <begin position="1690"/>
        <end position="1699"/>
    </location>
</feature>
<dbReference type="EMBL" id="JRES01000955">
    <property type="protein sequence ID" value="KNC26771.1"/>
    <property type="molecule type" value="Genomic_DNA"/>
</dbReference>
<feature type="compositionally biased region" description="Polar residues" evidence="2">
    <location>
        <begin position="1394"/>
        <end position="1410"/>
    </location>
</feature>
<dbReference type="InterPro" id="IPR036028">
    <property type="entry name" value="SH3-like_dom_sf"/>
</dbReference>
<evidence type="ECO:0000256" key="1">
    <source>
        <dbReference type="SAM" id="Coils"/>
    </source>
</evidence>
<dbReference type="Pfam" id="PF07714">
    <property type="entry name" value="PK_Tyr_Ser-Thr"/>
    <property type="match status" value="2"/>
</dbReference>
<dbReference type="InterPro" id="IPR001245">
    <property type="entry name" value="Ser-Thr/Tyr_kinase_cat_dom"/>
</dbReference>
<accession>A0A0L0C3E3</accession>
<dbReference type="SMART" id="SM00220">
    <property type="entry name" value="S_TKc"/>
    <property type="match status" value="1"/>
</dbReference>
<feature type="region of interest" description="Disordered" evidence="2">
    <location>
        <begin position="1392"/>
        <end position="1539"/>
    </location>
</feature>
<feature type="coiled-coil region" evidence="1">
    <location>
        <begin position="474"/>
        <end position="506"/>
    </location>
</feature>
<sequence length="2045" mass="226555">MPARHYNVTQMIAISEEQQTDNNATTTNSTITTTSQQTTIAAANVAYTLNNSSSSSSNTTSTSNLNGHNKFISNSAANNTKLKPYNGYKHTSQNILNTNTNNTLTSSSHHTTTGNNVSCISNDYKKPLNGNTNGIIAANNSSSITNTSTNNTKLVMASSTAQTSSDSHHSQSQQSDSIPPGGSLWTALYDYEAQGEDELTLQRGQVVLCGIFPSNFVTNQDPMMINVPSAIGDIQPHEIEYEELDIREVIGVGGFCKVHRGFYRKEEVAIKAARQTADEDMDTMRDSVLQEAKLFWALKHENIVSLRGVCLKPPKLCLVMEFARGGSLNRILAGRKIPPDVLVNWAIQIAKGMNYLHNEAPISVIHRDLKSSNGGSSDVWSYGVLLWELITGETPYKGFDSLSVAYGVAVNTLTLPIPKTCPEAWGKLMKSCWASDPHNRPGFKDILSNLEDIARSGFTSTPQESFHTMQDGWKKEIAEVLHELRLKEKELRNKEEQLRLIQMQQHEQANNLKIFEQQLRARELELMGRELIIAQTIPKPNKRRNKFKFKPKKDPVQISLPTEFRHTITTIRDQNCVVPTPPGSPAISGLRIVALGPDGFKGKTWGPSTVHQRERCHLQTAIHSTEWHAANVNSNSSFSKSAPNLDKKAAAIRQQQQHNTSNTTPSSPNNGYNPHNNAHSMQQLSTTTTQGIIQNVGTTLGSVSTLSLTSPGTTCSSSTASMAMVHPAFVTLIQNNNQGNNLMHSNHNTTTTTTSLTTSNPSSLAFHHSNNFLNNNNNNNNNNINNFAINLGSSTTLMSPITSYNNKANDLRLSSKKIKKKHLITKSHDGGLDSLLSKKPIKPLPFECPLNTDDYDRDTVTPTVVGCFPFKRSNLQPDKSPVNDLKLSNSLGNSPAIGRKKFSLDSRLSPLARRQQLSYISPDISPLVGENPILTTCSQQGSLMLSDSNPDNPTYDRVFYTALQKSLDEIFSTSCMNTTQGNQPMEDLTNNWHDAEPLSSKSSVNLTMYNSTSQLTEDLQESEDPESPYYRFQRNGSGSQFPRHCFFRKPSNAYEKSQLKQNYQTANDNNSSFRSCHSQEEPFNSLTSINNSSQDNSLNSQQTSRKSSMVTFHLNTSSNSSQHNSSNLNSFEDCQTEPNTSIQNHSFSFATYYSDSDNSHHLKEVPLFMTENSIMAQRKLQDVQPDPEVIQMKEELLRQQLRLEKQLQLQQQNSTFNASKSKDKTKKSKASKTSPNALDSESHSHSSNSAKFKTLMSFFSLSTLTRSKKKCQKSKSSYKLFQNTLEGTRDSIRISPQRTKSCDQLEMVRFTSNIPMPTLYAGDAVRKPKLSVIEVLLYNMAALLAGVAAGYDVRMSNVSPFHPTLLSDVPALKAPMDMELPKVGEDRRFAANTYHGTGNRNRTALSSLTYEPSDATDSPRRNTDSPLAHTKQSNKQSSQNATDNITTAFNKFPPHHQQQSHIPQYTKSVTQPPTPQHYHHPQPMLQQQIRKMPSTISTTTTSGLGSNFTNNTSGILSSSLGSHTQPPTPSPRRKISTSSFTENLEYSEQEDNLPIDKAFRGFHLGGQVGICGSGQPPMYAPQDYLRNGPSFSNDGGAYGAGAHRAGYLGSNYFPYRPEHQMTYERDCKSYPDYSYDYNHRLPNYYDYNYDPQPPPPPAPQQHHASPPVVRTPPPRVPQMGVTAAGHRRTPSTISNNSNYNQGFSLDYDEALNQQYEYNSMALPLNSDYGGGGGVGGVYRETGIPTGAVPPPTKQELYKSSPKPANRFMTNTRNEISTLNRMRDYENLPFNVSPLHKPLYQYRRGEGTPLHNTPQRTIYTRSRSTPMSPINMKTSPPSPAPTHAHKPSSIPRLMPERPDSLPFDPNALSFSSGVGTKLRSSLKKYINYKTPNGAPLNGSGAANTGSASAIPLPTNNTNTTTGTANSTPTNPTPPDSYTSDDSSYLSAKEGSISSHSRVRFSPEAFLDANSPGGLNNPHSSSSTHKSLALYSRRLSRRNTADISGLTSPLLQHQTQQQLHQQQQQLPYRWYSGARRSRSAQYEYHIY</sequence>
<feature type="compositionally biased region" description="Low complexity" evidence="2">
    <location>
        <begin position="157"/>
        <end position="177"/>
    </location>
</feature>
<feature type="region of interest" description="Disordered" evidence="2">
    <location>
        <begin position="1644"/>
        <end position="1699"/>
    </location>
</feature>
<feature type="region of interest" description="Disordered" evidence="2">
    <location>
        <begin position="1803"/>
        <end position="1864"/>
    </location>
</feature>